<dbReference type="InterPro" id="IPR018060">
    <property type="entry name" value="HTH_AraC"/>
</dbReference>
<accession>A0A4V2J490</accession>
<proteinExistence type="predicted"/>
<name>A0A4V2J490_9BACL</name>
<dbReference type="EMBL" id="SIRE01000009">
    <property type="protein sequence ID" value="TBL78531.1"/>
    <property type="molecule type" value="Genomic_DNA"/>
</dbReference>
<comment type="caution">
    <text evidence="5">The sequence shown here is derived from an EMBL/GenBank/DDBJ whole genome shotgun (WGS) entry which is preliminary data.</text>
</comment>
<dbReference type="InterPro" id="IPR009057">
    <property type="entry name" value="Homeodomain-like_sf"/>
</dbReference>
<dbReference type="PROSITE" id="PS00041">
    <property type="entry name" value="HTH_ARAC_FAMILY_1"/>
    <property type="match status" value="1"/>
</dbReference>
<evidence type="ECO:0000313" key="6">
    <source>
        <dbReference type="Proteomes" id="UP000293142"/>
    </source>
</evidence>
<dbReference type="InterPro" id="IPR020449">
    <property type="entry name" value="Tscrpt_reg_AraC-type_HTH"/>
</dbReference>
<dbReference type="PANTHER" id="PTHR43280">
    <property type="entry name" value="ARAC-FAMILY TRANSCRIPTIONAL REGULATOR"/>
    <property type="match status" value="1"/>
</dbReference>
<keyword evidence="3" id="KW-0804">Transcription</keyword>
<evidence type="ECO:0000256" key="1">
    <source>
        <dbReference type="ARBA" id="ARBA00023015"/>
    </source>
</evidence>
<dbReference type="Gene3D" id="1.10.10.60">
    <property type="entry name" value="Homeodomain-like"/>
    <property type="match status" value="2"/>
</dbReference>
<dbReference type="AlphaFoldDB" id="A0A4V2J490"/>
<gene>
    <name evidence="5" type="ORF">EYB31_13570</name>
</gene>
<dbReference type="GO" id="GO:0003700">
    <property type="term" value="F:DNA-binding transcription factor activity"/>
    <property type="evidence" value="ECO:0007669"/>
    <property type="project" value="InterPro"/>
</dbReference>
<dbReference type="PRINTS" id="PR00032">
    <property type="entry name" value="HTHARAC"/>
</dbReference>
<dbReference type="SMART" id="SM00342">
    <property type="entry name" value="HTH_ARAC"/>
    <property type="match status" value="1"/>
</dbReference>
<dbReference type="RefSeq" id="WP_131013888.1">
    <property type="nucleotide sequence ID" value="NZ_SIRE01000009.1"/>
</dbReference>
<dbReference type="PANTHER" id="PTHR43280:SF28">
    <property type="entry name" value="HTH-TYPE TRANSCRIPTIONAL ACTIVATOR RHAS"/>
    <property type="match status" value="1"/>
</dbReference>
<dbReference type="Pfam" id="PF12833">
    <property type="entry name" value="HTH_18"/>
    <property type="match status" value="1"/>
</dbReference>
<keyword evidence="2" id="KW-0238">DNA-binding</keyword>
<dbReference type="PROSITE" id="PS01124">
    <property type="entry name" value="HTH_ARAC_FAMILY_2"/>
    <property type="match status" value="1"/>
</dbReference>
<dbReference type="GO" id="GO:0043565">
    <property type="term" value="F:sequence-specific DNA binding"/>
    <property type="evidence" value="ECO:0007669"/>
    <property type="project" value="InterPro"/>
</dbReference>
<protein>
    <submittedName>
        <fullName evidence="5">AraC family transcriptional regulator</fullName>
    </submittedName>
</protein>
<keyword evidence="6" id="KW-1185">Reference proteome</keyword>
<evidence type="ECO:0000259" key="4">
    <source>
        <dbReference type="PROSITE" id="PS01124"/>
    </source>
</evidence>
<reference evidence="5 6" key="1">
    <citation type="submission" date="2019-02" db="EMBL/GenBank/DDBJ databases">
        <title>Paenibacillus sp. nov., isolated from surface-sterilized tissue of Thalictrum simplex L.</title>
        <authorList>
            <person name="Tuo L."/>
        </authorList>
    </citation>
    <scope>NUCLEOTIDE SEQUENCE [LARGE SCALE GENOMIC DNA]</scope>
    <source>
        <strain evidence="5 6">N2SHLJ1</strain>
    </source>
</reference>
<dbReference type="SUPFAM" id="SSF46689">
    <property type="entry name" value="Homeodomain-like"/>
    <property type="match status" value="2"/>
</dbReference>
<evidence type="ECO:0000256" key="2">
    <source>
        <dbReference type="ARBA" id="ARBA00023125"/>
    </source>
</evidence>
<sequence>MESLISAGTIVFYLTDLNTYVWDATTGLQLAFDRTPLPQFLQDQQAGDFAAMLSEVRQYPDQACVYTNDLGLSYIAALWTGEGEQRLFAVGPFLTHMPEFSMLAAVTNKEQNKQIVLEAFFRGLKLMGNSKIHGMASIVYQIGGIRQISLHFADVRQAHVKSGARQGLSLQEAFYQPDPEHAGLIELRYKMEKQMMHAVELGDMTKLKASFLRSRDLFDFSERYPGRPLRAVKNGLIVLNTILRISAERGKVPPFFLHHLSEKFAIEIERLESLDQHQKLVEHMCLEYCSLVRQYTLAGYSALIQKAVGYMEVHLGQRFELEGLARYCEVHPAHLSRQFKKETGRTLTDFLNGLRIREAKMLLRLDRSLIEEIAAKLGYEDPAYFARVFKKHEGMTPLQYRNAADAEGN</sequence>
<feature type="domain" description="HTH araC/xylS-type" evidence="4">
    <location>
        <begin position="305"/>
        <end position="403"/>
    </location>
</feature>
<dbReference type="InterPro" id="IPR018062">
    <property type="entry name" value="HTH_AraC-typ_CS"/>
</dbReference>
<evidence type="ECO:0000313" key="5">
    <source>
        <dbReference type="EMBL" id="TBL78531.1"/>
    </source>
</evidence>
<keyword evidence="1" id="KW-0805">Transcription regulation</keyword>
<evidence type="ECO:0000256" key="3">
    <source>
        <dbReference type="ARBA" id="ARBA00023163"/>
    </source>
</evidence>
<dbReference type="OrthoDB" id="247151at2"/>
<organism evidence="5 6">
    <name type="scientific">Paenibacillus thalictri</name>
    <dbReference type="NCBI Taxonomy" id="2527873"/>
    <lineage>
        <taxon>Bacteria</taxon>
        <taxon>Bacillati</taxon>
        <taxon>Bacillota</taxon>
        <taxon>Bacilli</taxon>
        <taxon>Bacillales</taxon>
        <taxon>Paenibacillaceae</taxon>
        <taxon>Paenibacillus</taxon>
    </lineage>
</organism>
<dbReference type="Proteomes" id="UP000293142">
    <property type="component" value="Unassembled WGS sequence"/>
</dbReference>